<keyword evidence="10" id="KW-0472">Membrane</keyword>
<reference evidence="11" key="1">
    <citation type="submission" date="2023-10" db="EMBL/GenBank/DDBJ databases">
        <authorList>
            <person name="Hackl T."/>
        </authorList>
    </citation>
    <scope>NUCLEOTIDE SEQUENCE</scope>
</reference>
<dbReference type="PROSITE" id="PS00086">
    <property type="entry name" value="CYTOCHROME_P450"/>
    <property type="match status" value="1"/>
</dbReference>
<dbReference type="CDD" id="cd11062">
    <property type="entry name" value="CYP58-like"/>
    <property type="match status" value="1"/>
</dbReference>
<dbReference type="InterPro" id="IPR050121">
    <property type="entry name" value="Cytochrome_P450_monoxygenase"/>
</dbReference>
<dbReference type="AlphaFoldDB" id="A0AAI8YD72"/>
<evidence type="ECO:0000256" key="5">
    <source>
        <dbReference type="ARBA" id="ARBA00023002"/>
    </source>
</evidence>
<dbReference type="GO" id="GO:0005506">
    <property type="term" value="F:iron ion binding"/>
    <property type="evidence" value="ECO:0007669"/>
    <property type="project" value="InterPro"/>
</dbReference>
<dbReference type="Proteomes" id="UP001295740">
    <property type="component" value="Unassembled WGS sequence"/>
</dbReference>
<accession>A0AAI8YD72</accession>
<evidence type="ECO:0000256" key="1">
    <source>
        <dbReference type="ARBA" id="ARBA00001971"/>
    </source>
</evidence>
<keyword evidence="4 8" id="KW-0479">Metal-binding</keyword>
<name>A0AAI8YD72_9PEZI</name>
<dbReference type="Gene3D" id="1.10.630.10">
    <property type="entry name" value="Cytochrome P450"/>
    <property type="match status" value="1"/>
</dbReference>
<dbReference type="GO" id="GO:0016705">
    <property type="term" value="F:oxidoreductase activity, acting on paired donors, with incorporation or reduction of molecular oxygen"/>
    <property type="evidence" value="ECO:0007669"/>
    <property type="project" value="InterPro"/>
</dbReference>
<evidence type="ECO:0000256" key="6">
    <source>
        <dbReference type="ARBA" id="ARBA00023004"/>
    </source>
</evidence>
<evidence type="ECO:0000256" key="8">
    <source>
        <dbReference type="PIRSR" id="PIRSR602401-1"/>
    </source>
</evidence>
<organism evidence="11 12">
    <name type="scientific">Anthostomella pinea</name>
    <dbReference type="NCBI Taxonomy" id="933095"/>
    <lineage>
        <taxon>Eukaryota</taxon>
        <taxon>Fungi</taxon>
        <taxon>Dikarya</taxon>
        <taxon>Ascomycota</taxon>
        <taxon>Pezizomycotina</taxon>
        <taxon>Sordariomycetes</taxon>
        <taxon>Xylariomycetidae</taxon>
        <taxon>Xylariales</taxon>
        <taxon>Xylariaceae</taxon>
        <taxon>Anthostomella</taxon>
    </lineage>
</organism>
<evidence type="ECO:0000256" key="9">
    <source>
        <dbReference type="RuleBase" id="RU000461"/>
    </source>
</evidence>
<feature type="transmembrane region" description="Helical" evidence="10">
    <location>
        <begin position="20"/>
        <end position="38"/>
    </location>
</feature>
<comment type="similarity">
    <text evidence="2 9">Belongs to the cytochrome P450 family.</text>
</comment>
<dbReference type="PANTHER" id="PTHR24305:SF157">
    <property type="entry name" value="N-ACETYLTRYPTOPHAN 6-HYDROXYLASE IVOC-RELATED"/>
    <property type="match status" value="1"/>
</dbReference>
<keyword evidence="6 8" id="KW-0408">Iron</keyword>
<evidence type="ECO:0000256" key="4">
    <source>
        <dbReference type="ARBA" id="ARBA00022723"/>
    </source>
</evidence>
<dbReference type="PRINTS" id="PR00463">
    <property type="entry name" value="EP450I"/>
</dbReference>
<dbReference type="InterPro" id="IPR001128">
    <property type="entry name" value="Cyt_P450"/>
</dbReference>
<dbReference type="Pfam" id="PF00067">
    <property type="entry name" value="p450"/>
    <property type="match status" value="1"/>
</dbReference>
<dbReference type="InterPro" id="IPR036396">
    <property type="entry name" value="Cyt_P450_sf"/>
</dbReference>
<protein>
    <submittedName>
        <fullName evidence="11">Uu.00g032980.m01.CDS01</fullName>
    </submittedName>
</protein>
<keyword evidence="10" id="KW-1133">Transmembrane helix</keyword>
<evidence type="ECO:0000256" key="10">
    <source>
        <dbReference type="SAM" id="Phobius"/>
    </source>
</evidence>
<dbReference type="EMBL" id="CAUWAG010000003">
    <property type="protein sequence ID" value="CAJ2500445.1"/>
    <property type="molecule type" value="Genomic_DNA"/>
</dbReference>
<feature type="binding site" description="axial binding residue" evidence="8">
    <location>
        <position position="457"/>
    </location>
    <ligand>
        <name>heme</name>
        <dbReference type="ChEBI" id="CHEBI:30413"/>
    </ligand>
    <ligandPart>
        <name>Fe</name>
        <dbReference type="ChEBI" id="CHEBI:18248"/>
    </ligandPart>
</feature>
<evidence type="ECO:0000256" key="7">
    <source>
        <dbReference type="ARBA" id="ARBA00023033"/>
    </source>
</evidence>
<evidence type="ECO:0000256" key="2">
    <source>
        <dbReference type="ARBA" id="ARBA00010617"/>
    </source>
</evidence>
<keyword evidence="10" id="KW-0812">Transmembrane</keyword>
<dbReference type="SUPFAM" id="SSF48264">
    <property type="entry name" value="Cytochrome P450"/>
    <property type="match status" value="1"/>
</dbReference>
<keyword evidence="3 8" id="KW-0349">Heme</keyword>
<keyword evidence="12" id="KW-1185">Reference proteome</keyword>
<comment type="caution">
    <text evidence="11">The sequence shown here is derived from an EMBL/GenBank/DDBJ whole genome shotgun (WGS) entry which is preliminary data.</text>
</comment>
<proteinExistence type="inferred from homology"/>
<evidence type="ECO:0000313" key="11">
    <source>
        <dbReference type="EMBL" id="CAJ2500445.1"/>
    </source>
</evidence>
<dbReference type="GO" id="GO:0004497">
    <property type="term" value="F:monooxygenase activity"/>
    <property type="evidence" value="ECO:0007669"/>
    <property type="project" value="UniProtKB-KW"/>
</dbReference>
<dbReference type="InterPro" id="IPR017972">
    <property type="entry name" value="Cyt_P450_CS"/>
</dbReference>
<dbReference type="InterPro" id="IPR002401">
    <property type="entry name" value="Cyt_P450_E_grp-I"/>
</dbReference>
<keyword evidence="7 9" id="KW-0503">Monooxygenase</keyword>
<dbReference type="PANTHER" id="PTHR24305">
    <property type="entry name" value="CYTOCHROME P450"/>
    <property type="match status" value="1"/>
</dbReference>
<evidence type="ECO:0000256" key="3">
    <source>
        <dbReference type="ARBA" id="ARBA00022617"/>
    </source>
</evidence>
<sequence length="513" mass="58030">MMTLQTSDFTPTLTTLSLGLAAIWAASIFATVVYRLFLDPLSKFPGPKLAAATSLYEGYYDVIKRGKYIHKIEELHQRYGPIIRINPHELHIYDSNFYDHVYNGKGKWEKSPEYTRSIDSGTSVFGTVDHDLHRLRRASLNPFFSKQKVTALQSVIQDLSGKLCTKLEACKGTDTAIDLESALGDFSMDVISEYCFDTKMGRVDRPGFSSDFRSIFRGLTELGHMAKLTPLVMMLFDSLPDNVVLFLNPRIKMLQEYDASCLALAKRLLRAESEGSWEDKGHPTVFREIIASADLPPSEKTPERLQAEAKVIINAGTVTTSWALTSALWHLTDNPDQLAKLRAEIRTVMSDPRHKPARLQQLEQLPYLTAVLNEALRISTGVTARSARIAPDRILMYDNWEIPRGTAVTLTAAHVHFDPAIFPNPKVFNPERWVGEAEARQRLERYLVVFSKGTRGCLGINLAWAELRIMLSNLVMRMDLVPFETTKDNIELYSDMVVPEPKNYQEPAQFLIR</sequence>
<evidence type="ECO:0000313" key="12">
    <source>
        <dbReference type="Proteomes" id="UP001295740"/>
    </source>
</evidence>
<keyword evidence="5 9" id="KW-0560">Oxidoreductase</keyword>
<comment type="cofactor">
    <cofactor evidence="1 8">
        <name>heme</name>
        <dbReference type="ChEBI" id="CHEBI:30413"/>
    </cofactor>
</comment>
<gene>
    <name evidence="11" type="ORF">KHLLAP_LOCUS913</name>
</gene>
<dbReference type="GO" id="GO:0020037">
    <property type="term" value="F:heme binding"/>
    <property type="evidence" value="ECO:0007669"/>
    <property type="project" value="InterPro"/>
</dbReference>
<dbReference type="PRINTS" id="PR00385">
    <property type="entry name" value="P450"/>
</dbReference>